<dbReference type="SMART" id="SM00671">
    <property type="entry name" value="SEL1"/>
    <property type="match status" value="1"/>
</dbReference>
<keyword evidence="2" id="KW-1185">Reference proteome</keyword>
<evidence type="ECO:0000313" key="2">
    <source>
        <dbReference type="Proteomes" id="UP000266673"/>
    </source>
</evidence>
<reference evidence="1 2" key="1">
    <citation type="submission" date="2018-06" db="EMBL/GenBank/DDBJ databases">
        <title>Comparative genomics reveals the genomic features of Rhizophagus irregularis, R. cerebriforme, R. diaphanum and Gigaspora rosea, and their symbiotic lifestyle signature.</title>
        <authorList>
            <person name="Morin E."/>
            <person name="San Clemente H."/>
            <person name="Chen E.C.H."/>
            <person name="De La Providencia I."/>
            <person name="Hainaut M."/>
            <person name="Kuo A."/>
            <person name="Kohler A."/>
            <person name="Murat C."/>
            <person name="Tang N."/>
            <person name="Roy S."/>
            <person name="Loubradou J."/>
            <person name="Henrissat B."/>
            <person name="Grigoriev I.V."/>
            <person name="Corradi N."/>
            <person name="Roux C."/>
            <person name="Martin F.M."/>
        </authorList>
    </citation>
    <scope>NUCLEOTIDE SEQUENCE [LARGE SCALE GENOMIC DNA]</scope>
    <source>
        <strain evidence="1 2">DAOM 194757</strain>
    </source>
</reference>
<organism evidence="1 2">
    <name type="scientific">Gigaspora rosea</name>
    <dbReference type="NCBI Taxonomy" id="44941"/>
    <lineage>
        <taxon>Eukaryota</taxon>
        <taxon>Fungi</taxon>
        <taxon>Fungi incertae sedis</taxon>
        <taxon>Mucoromycota</taxon>
        <taxon>Glomeromycotina</taxon>
        <taxon>Glomeromycetes</taxon>
        <taxon>Diversisporales</taxon>
        <taxon>Gigasporaceae</taxon>
        <taxon>Gigaspora</taxon>
    </lineage>
</organism>
<proteinExistence type="predicted"/>
<dbReference type="Pfam" id="PF08238">
    <property type="entry name" value="Sel1"/>
    <property type="match status" value="1"/>
</dbReference>
<evidence type="ECO:0000313" key="1">
    <source>
        <dbReference type="EMBL" id="RIB08111.1"/>
    </source>
</evidence>
<dbReference type="InterPro" id="IPR011990">
    <property type="entry name" value="TPR-like_helical_dom_sf"/>
</dbReference>
<dbReference type="Proteomes" id="UP000266673">
    <property type="component" value="Unassembled WGS sequence"/>
</dbReference>
<dbReference type="EMBL" id="QKWP01001551">
    <property type="protein sequence ID" value="RIB08111.1"/>
    <property type="molecule type" value="Genomic_DNA"/>
</dbReference>
<sequence length="172" mass="20298">MSNRLIVKQHEKTNYSSDINQITNNFNQLYLKNNNTQDIIGEIVKELYNLYYNERLKGKHSEQLFYILDEFLVKRKQNPNNVIKWCLENPNNFMTQIILATCYRLGKWIEKDENKAFIYYQKSAEMGDASGTCGVGYCYVELKRMNIRHSITIKNLLRWVTLLECAILVAVL</sequence>
<dbReference type="AlphaFoldDB" id="A0A397UEP4"/>
<dbReference type="SUPFAM" id="SSF81901">
    <property type="entry name" value="HCP-like"/>
    <property type="match status" value="1"/>
</dbReference>
<dbReference type="Gene3D" id="1.25.40.10">
    <property type="entry name" value="Tetratricopeptide repeat domain"/>
    <property type="match status" value="1"/>
</dbReference>
<comment type="caution">
    <text evidence="1">The sequence shown here is derived from an EMBL/GenBank/DDBJ whole genome shotgun (WGS) entry which is preliminary data.</text>
</comment>
<gene>
    <name evidence="1" type="ORF">C2G38_2147234</name>
</gene>
<accession>A0A397UEP4</accession>
<dbReference type="OrthoDB" id="2484109at2759"/>
<dbReference type="InterPro" id="IPR006597">
    <property type="entry name" value="Sel1-like"/>
</dbReference>
<name>A0A397UEP4_9GLOM</name>
<protein>
    <submittedName>
        <fullName evidence="1">Uncharacterized protein</fullName>
    </submittedName>
</protein>